<feature type="transmembrane region" description="Helical" evidence="1">
    <location>
        <begin position="607"/>
        <end position="629"/>
    </location>
</feature>
<feature type="domain" description="Nose resistant-to-fluoxetine protein N-terminal" evidence="3">
    <location>
        <begin position="57"/>
        <end position="186"/>
    </location>
</feature>
<evidence type="ECO:0000256" key="2">
    <source>
        <dbReference type="SAM" id="SignalP"/>
    </source>
</evidence>
<dbReference type="Proteomes" id="UP000008549">
    <property type="component" value="Unassembled WGS sequence"/>
</dbReference>
<dbReference type="Pfam" id="PF20146">
    <property type="entry name" value="NRF"/>
    <property type="match status" value="1"/>
</dbReference>
<dbReference type="AlphaFoldDB" id="A8XMZ9"/>
<feature type="transmembrane region" description="Helical" evidence="1">
    <location>
        <begin position="505"/>
        <end position="522"/>
    </location>
</feature>
<dbReference type="GO" id="GO:0016747">
    <property type="term" value="F:acyltransferase activity, transferring groups other than amino-acyl groups"/>
    <property type="evidence" value="ECO:0007669"/>
    <property type="project" value="InterPro"/>
</dbReference>
<dbReference type="InterPro" id="IPR052728">
    <property type="entry name" value="O2_lipid_transport_reg"/>
</dbReference>
<feature type="transmembrane region" description="Helical" evidence="1">
    <location>
        <begin position="575"/>
        <end position="595"/>
    </location>
</feature>
<feature type="chain" id="PRO_5005661151" evidence="2">
    <location>
        <begin position="18"/>
        <end position="738"/>
    </location>
</feature>
<accession>A8XMZ9</accession>
<dbReference type="InterPro" id="IPR006621">
    <property type="entry name" value="Nose-resist-to-fluoxetine_N"/>
</dbReference>
<name>A8XMZ9_CAEBR</name>
<keyword evidence="2" id="KW-0732">Signal</keyword>
<feature type="transmembrane region" description="Helical" evidence="1">
    <location>
        <begin position="448"/>
        <end position="479"/>
    </location>
</feature>
<dbReference type="Pfam" id="PF01757">
    <property type="entry name" value="Acyl_transf_3"/>
    <property type="match status" value="1"/>
</dbReference>
<proteinExistence type="predicted"/>
<feature type="transmembrane region" description="Helical" evidence="1">
    <location>
        <begin position="194"/>
        <end position="219"/>
    </location>
</feature>
<feature type="transmembrane region" description="Helical" evidence="1">
    <location>
        <begin position="271"/>
        <end position="292"/>
    </location>
</feature>
<feature type="transmembrane region" description="Helical" evidence="1">
    <location>
        <begin position="304"/>
        <end position="329"/>
    </location>
</feature>
<dbReference type="InterPro" id="IPR002656">
    <property type="entry name" value="Acyl_transf_3_dom"/>
</dbReference>
<keyword evidence="5" id="KW-1185">Reference proteome</keyword>
<protein>
    <submittedName>
        <fullName evidence="4">Protein CBG15882</fullName>
    </submittedName>
</protein>
<evidence type="ECO:0000256" key="1">
    <source>
        <dbReference type="SAM" id="Phobius"/>
    </source>
</evidence>
<feature type="transmembrane region" description="Helical" evidence="1">
    <location>
        <begin position="349"/>
        <end position="369"/>
    </location>
</feature>
<keyword evidence="1" id="KW-0472">Membrane</keyword>
<dbReference type="PANTHER" id="PTHR11161:SF73">
    <property type="entry name" value="NOSE RESISTANT-TO-FLUOXETINE PROTEIN N-TERMINAL DOMAIN-CONTAINING PROTEIN"/>
    <property type="match status" value="1"/>
</dbReference>
<dbReference type="PANTHER" id="PTHR11161">
    <property type="entry name" value="O-ACYLTRANSFERASE"/>
    <property type="match status" value="1"/>
</dbReference>
<organism evidence="4 5">
    <name type="scientific">Caenorhabditis briggsae</name>
    <dbReference type="NCBI Taxonomy" id="6238"/>
    <lineage>
        <taxon>Eukaryota</taxon>
        <taxon>Metazoa</taxon>
        <taxon>Ecdysozoa</taxon>
        <taxon>Nematoda</taxon>
        <taxon>Chromadorea</taxon>
        <taxon>Rhabditida</taxon>
        <taxon>Rhabditina</taxon>
        <taxon>Rhabditomorpha</taxon>
        <taxon>Rhabditoidea</taxon>
        <taxon>Rhabditidae</taxon>
        <taxon>Peloderinae</taxon>
        <taxon>Caenorhabditis</taxon>
    </lineage>
</organism>
<feature type="transmembrane region" description="Helical" evidence="1">
    <location>
        <begin position="665"/>
        <end position="687"/>
    </location>
</feature>
<dbReference type="WormBase" id="CBG15882">
    <property type="protein sequence ID" value="CBP42450"/>
    <property type="gene ID" value="WBGene00035995"/>
    <property type="gene designation" value="Cbr-oac-20"/>
</dbReference>
<dbReference type="eggNOG" id="KOG3700">
    <property type="taxonomic scope" value="Eukaryota"/>
</dbReference>
<dbReference type="EMBL" id="HE601094">
    <property type="protein sequence ID" value="CAP34025.2"/>
    <property type="molecule type" value="Genomic_DNA"/>
</dbReference>
<dbReference type="HOGENOM" id="CLU_007874_3_2_1"/>
<dbReference type="STRING" id="6238.A8XMZ9"/>
<gene>
    <name evidence="6" type="primary">oac-20</name>
    <name evidence="4 6" type="ORF">CBG15882</name>
    <name evidence="4" type="ORF">CBG_15882</name>
</gene>
<reference evidence="4 5" key="1">
    <citation type="journal article" date="2003" name="PLoS Biol.">
        <title>The genome sequence of Caenorhabditis briggsae: a platform for comparative genomics.</title>
        <authorList>
            <person name="Stein L.D."/>
            <person name="Bao Z."/>
            <person name="Blasiar D."/>
            <person name="Blumenthal T."/>
            <person name="Brent M.R."/>
            <person name="Chen N."/>
            <person name="Chinwalla A."/>
            <person name="Clarke L."/>
            <person name="Clee C."/>
            <person name="Coghlan A."/>
            <person name="Coulson A."/>
            <person name="D'Eustachio P."/>
            <person name="Fitch D.H."/>
            <person name="Fulton L.A."/>
            <person name="Fulton R.E."/>
            <person name="Griffiths-Jones S."/>
            <person name="Harris T.W."/>
            <person name="Hillier L.W."/>
            <person name="Kamath R."/>
            <person name="Kuwabara P.E."/>
            <person name="Mardis E.R."/>
            <person name="Marra M.A."/>
            <person name="Miner T.L."/>
            <person name="Minx P."/>
            <person name="Mullikin J.C."/>
            <person name="Plumb R.W."/>
            <person name="Rogers J."/>
            <person name="Schein J.E."/>
            <person name="Sohrmann M."/>
            <person name="Spieth J."/>
            <person name="Stajich J.E."/>
            <person name="Wei C."/>
            <person name="Willey D."/>
            <person name="Wilson R.K."/>
            <person name="Durbin R."/>
            <person name="Waterston R.H."/>
        </authorList>
    </citation>
    <scope>NUCLEOTIDE SEQUENCE [LARGE SCALE GENOMIC DNA]</scope>
    <source>
        <strain evidence="4 5">AF16</strain>
    </source>
</reference>
<evidence type="ECO:0000259" key="3">
    <source>
        <dbReference type="SMART" id="SM00703"/>
    </source>
</evidence>
<feature type="transmembrane region" description="Helical" evidence="1">
    <location>
        <begin position="534"/>
        <end position="555"/>
    </location>
</feature>
<evidence type="ECO:0000313" key="4">
    <source>
        <dbReference type="EMBL" id="CAP34025.2"/>
    </source>
</evidence>
<dbReference type="SMART" id="SM00703">
    <property type="entry name" value="NRF"/>
    <property type="match status" value="1"/>
</dbReference>
<dbReference type="OMA" id="TSEIEPW"/>
<evidence type="ECO:0000313" key="6">
    <source>
        <dbReference type="WormBase" id="CBG15882"/>
    </source>
</evidence>
<dbReference type="FunCoup" id="A8XMZ9">
    <property type="interactions" value="10"/>
</dbReference>
<evidence type="ECO:0000313" key="5">
    <source>
        <dbReference type="Proteomes" id="UP000008549"/>
    </source>
</evidence>
<feature type="signal peptide" evidence="2">
    <location>
        <begin position="1"/>
        <end position="17"/>
    </location>
</feature>
<reference evidence="4 5" key="2">
    <citation type="journal article" date="2011" name="PLoS Genet.">
        <title>Caenorhabditis briggsae recombinant inbred line genotypes reveal inter-strain incompatibility and the evolution of recombination.</title>
        <authorList>
            <person name="Ross J.A."/>
            <person name="Koboldt D.C."/>
            <person name="Staisch J.E."/>
            <person name="Chamberlin H.M."/>
            <person name="Gupta B.P."/>
            <person name="Miller R.D."/>
            <person name="Baird S.E."/>
            <person name="Haag E.S."/>
        </authorList>
    </citation>
    <scope>NUCLEOTIDE SEQUENCE [LARGE SCALE GENOMIC DNA]</scope>
    <source>
        <strain evidence="4 5">AF16</strain>
    </source>
</reference>
<sequence length="738" mass="84602">MKLFLLLFLSSFSIGSATTDNWTNLHRHPKNITGVSTKCQNDTETWLKSLEILKIVSLECLISKKCSKTELKLLEENFYALEQLDAFGKFPSTGIFEIPLLFDGSYQECQRISGKKYDTNYCYVVLVPGKDSKKCHVDKNGDSTPTTIFWRSAVCMSNNCNQQEISNIFNQISDIPFTACGAHCSSFPVQKTPFFWIFSIFLAVIILIALVATFVDFLLDSFGETKKERHLALRIFLTFSFWTNAEIILSVKEQKPGFIKCLDCIRFLSMLWVVSGHTMGGIGFPGELYVLLPVTSFNKHLWNHLILNAFFSVDTFFLLSGIVVAYLFFKNPLKKAQITSPITWILFYVHRYLRLTPPLMIFIGFYIAYSEYIQGPTAAAGLSESISKFEFSKVLKIPDSITYAVNGCKKTWWRNLLYINNFGDSTQACYGITWYLAVDTQLYLIAPIILIALWFSFLFGFLTVVAGCAGSIITVYILYAQYHLPADQFGKGNLLDFGKMIYQKPWIRCTPYLVGLLVGYGLTNFGKRRIRLNWYLAIIGWLIALGIAIACLFSTNDYDKGAVWTDFEKATYYNFSRFLWSIAVSWVIVANHMGWGGPINNFMSHPIWQPLGRLSYCAYIVHFFLIPFYENLDVSPMHYYSTFQIVSFAAKFENFKFEKKIKFQWIYYAVPITIIAYIFAFFWSCLFEISTLKLEKMLIEAILGAGHQRASGKIDDVTKVEKLEKEKEEKSENVETKL</sequence>
<keyword evidence="1" id="KW-1133">Transmembrane helix</keyword>
<dbReference type="InParanoid" id="A8XMZ9"/>
<keyword evidence="1" id="KW-0812">Transmembrane</keyword>